<name>A0A4V2RXI7_9HYPH</name>
<keyword evidence="10" id="KW-0378">Hydrolase</keyword>
<accession>A0A4V2RXI7</accession>
<dbReference type="InterPro" id="IPR041489">
    <property type="entry name" value="PDZ_6"/>
</dbReference>
<dbReference type="SUPFAM" id="SSF50494">
    <property type="entry name" value="Trypsin-like serine proteases"/>
    <property type="match status" value="1"/>
</dbReference>
<evidence type="ECO:0000256" key="4">
    <source>
        <dbReference type="ARBA" id="ARBA00013035"/>
    </source>
</evidence>
<dbReference type="PRINTS" id="PR00834">
    <property type="entry name" value="PROTEASES2C"/>
</dbReference>
<dbReference type="PANTHER" id="PTHR22939:SF130">
    <property type="entry name" value="PERIPLASMIC SERINE ENDOPROTEASE DEGP-LIKE-RELATED"/>
    <property type="match status" value="1"/>
</dbReference>
<comment type="caution">
    <text evidence="19">The sequence shown here is derived from an EMBL/GenBank/DDBJ whole genome shotgun (WGS) entry which is preliminary data.</text>
</comment>
<comment type="catalytic activity">
    <reaction evidence="1">
        <text>Acts on substrates that are at least partially unfolded. The cleavage site P1 residue is normally between a pair of hydrophobic residues, such as Val-|-Val.</text>
        <dbReference type="EC" id="3.4.21.107"/>
    </reaction>
</comment>
<evidence type="ECO:0000256" key="7">
    <source>
        <dbReference type="ARBA" id="ARBA00022729"/>
    </source>
</evidence>
<dbReference type="PANTHER" id="PTHR22939">
    <property type="entry name" value="SERINE PROTEASE FAMILY S1C HTRA-RELATED"/>
    <property type="match status" value="1"/>
</dbReference>
<evidence type="ECO:0000256" key="3">
    <source>
        <dbReference type="ARBA" id="ARBA00010541"/>
    </source>
</evidence>
<dbReference type="Gene3D" id="2.40.10.120">
    <property type="match status" value="1"/>
</dbReference>
<evidence type="ECO:0000256" key="9">
    <source>
        <dbReference type="ARBA" id="ARBA00022764"/>
    </source>
</evidence>
<evidence type="ECO:0000256" key="10">
    <source>
        <dbReference type="ARBA" id="ARBA00022801"/>
    </source>
</evidence>
<dbReference type="SUPFAM" id="SSF50156">
    <property type="entry name" value="PDZ domain-like"/>
    <property type="match status" value="2"/>
</dbReference>
<keyword evidence="8" id="KW-0677">Repeat</keyword>
<evidence type="ECO:0000259" key="18">
    <source>
        <dbReference type="PROSITE" id="PS50106"/>
    </source>
</evidence>
<reference evidence="19 20" key="1">
    <citation type="submission" date="2019-03" db="EMBL/GenBank/DDBJ databases">
        <title>Genomic Encyclopedia of Type Strains, Phase IV (KMG-IV): sequencing the most valuable type-strain genomes for metagenomic binning, comparative biology and taxonomic classification.</title>
        <authorList>
            <person name="Goeker M."/>
        </authorList>
    </citation>
    <scope>NUCLEOTIDE SEQUENCE [LARGE SCALE GENOMIC DNA]</scope>
    <source>
        <strain evidence="19 20">DSM 22958</strain>
    </source>
</reference>
<dbReference type="OrthoDB" id="9758917at2"/>
<gene>
    <name evidence="19" type="ORF">EV666_10450</name>
</gene>
<dbReference type="Gene3D" id="2.30.42.10">
    <property type="match status" value="2"/>
</dbReference>
<comment type="similarity">
    <text evidence="3">Belongs to the peptidase S1C family.</text>
</comment>
<dbReference type="GO" id="GO:0042597">
    <property type="term" value="C:periplasmic space"/>
    <property type="evidence" value="ECO:0007669"/>
    <property type="project" value="UniProtKB-SubCell"/>
</dbReference>
<dbReference type="Pfam" id="PF17820">
    <property type="entry name" value="PDZ_6"/>
    <property type="match status" value="1"/>
</dbReference>
<dbReference type="NCBIfam" id="TIGR02037">
    <property type="entry name" value="degP_htrA_DO"/>
    <property type="match status" value="1"/>
</dbReference>
<comment type="subcellular location">
    <subcellularLocation>
        <location evidence="2">Periplasm</location>
    </subcellularLocation>
</comment>
<dbReference type="EC" id="3.4.21.107" evidence="4"/>
<keyword evidence="9" id="KW-0574">Periplasm</keyword>
<keyword evidence="11" id="KW-0720">Serine protease</keyword>
<sequence length="523" mass="53286">MIDNHNDQTNTSDASSRLRKRGRNRRASLLLGAVALGAVTVAGLAQGTLLPPYNQAVAATTAANPAAVQPSFADVVAKVKPAVVSVRVKVAETAAPEESGFSSGEDFGFPPGSPMERFFRRFGDNAPGNGPGRDMRRGPAPKRFGEAQGSGFFVTSDGYIVTNNHVVEKGTKVEVTTDDGRTLAAKVVGVDPKTDLALLKTEDKGPFPAVPFAKESPRIGDWVIAVGNPFGLGGTVTAGIVSARGRDIGAGPYDDFLQIDAPVNRGNSGGPTFNLAGEVVGVNTAIASPSGGSVGIAFAVPSETAGKVIAEIQDHGSVKRGFLGVQIQPVTLDIAEGIGLNKAQGALVARVEEGSPGSKAGLKSGDAITALNGKPVKDARDLSRAVAMLDPGATAELSVYRNGKTETVKVKLGAMPGEKTAAAGPASAADLGRLGLALAPADEVRGMEGKGVAIVGVEPGSQAEEKGLRAGDVIAEAGGQKVSTPQDVASAIEKSRKEGRKAVLLQLASPQGSRFLALTLPTG</sequence>
<feature type="active site" description="Charge relay system" evidence="14">
    <location>
        <position position="268"/>
    </location>
</feature>
<dbReference type="InterPro" id="IPR036034">
    <property type="entry name" value="PDZ_sf"/>
</dbReference>
<evidence type="ECO:0000256" key="14">
    <source>
        <dbReference type="PIRSR" id="PIRSR611782-1"/>
    </source>
</evidence>
<keyword evidence="7" id="KW-0732">Signal</keyword>
<dbReference type="EMBL" id="SLWL01000004">
    <property type="protein sequence ID" value="TCO14098.1"/>
    <property type="molecule type" value="Genomic_DNA"/>
</dbReference>
<evidence type="ECO:0000256" key="5">
    <source>
        <dbReference type="ARBA" id="ARBA00013958"/>
    </source>
</evidence>
<organism evidence="19 20">
    <name type="scientific">Camelimonas lactis</name>
    <dbReference type="NCBI Taxonomy" id="659006"/>
    <lineage>
        <taxon>Bacteria</taxon>
        <taxon>Pseudomonadati</taxon>
        <taxon>Pseudomonadota</taxon>
        <taxon>Alphaproteobacteria</taxon>
        <taxon>Hyphomicrobiales</taxon>
        <taxon>Chelatococcaceae</taxon>
        <taxon>Camelimonas</taxon>
    </lineage>
</organism>
<dbReference type="Proteomes" id="UP000294881">
    <property type="component" value="Unassembled WGS sequence"/>
</dbReference>
<keyword evidence="6 19" id="KW-0645">Protease</keyword>
<feature type="domain" description="PDZ" evidence="18">
    <location>
        <begin position="432"/>
        <end position="495"/>
    </location>
</feature>
<evidence type="ECO:0000256" key="16">
    <source>
        <dbReference type="SAM" id="MobiDB-lite"/>
    </source>
</evidence>
<dbReference type="Pfam" id="PF13365">
    <property type="entry name" value="Trypsin_2"/>
    <property type="match status" value="1"/>
</dbReference>
<dbReference type="SMART" id="SM00228">
    <property type="entry name" value="PDZ"/>
    <property type="match status" value="2"/>
</dbReference>
<feature type="active site" description="Charge relay system" evidence="14">
    <location>
        <position position="195"/>
    </location>
</feature>
<feature type="transmembrane region" description="Helical" evidence="17">
    <location>
        <begin position="27"/>
        <end position="45"/>
    </location>
</feature>
<feature type="region of interest" description="Disordered" evidence="16">
    <location>
        <begin position="1"/>
        <end position="21"/>
    </location>
</feature>
<dbReference type="InterPro" id="IPR001478">
    <property type="entry name" value="PDZ"/>
</dbReference>
<keyword evidence="12" id="KW-0346">Stress response</keyword>
<evidence type="ECO:0000256" key="17">
    <source>
        <dbReference type="SAM" id="Phobius"/>
    </source>
</evidence>
<evidence type="ECO:0000256" key="2">
    <source>
        <dbReference type="ARBA" id="ARBA00004418"/>
    </source>
</evidence>
<evidence type="ECO:0000313" key="20">
    <source>
        <dbReference type="Proteomes" id="UP000294881"/>
    </source>
</evidence>
<evidence type="ECO:0000256" key="13">
    <source>
        <dbReference type="ARBA" id="ARBA00032850"/>
    </source>
</evidence>
<evidence type="ECO:0000256" key="6">
    <source>
        <dbReference type="ARBA" id="ARBA00022670"/>
    </source>
</evidence>
<dbReference type="AlphaFoldDB" id="A0A4V2RXI7"/>
<evidence type="ECO:0000256" key="11">
    <source>
        <dbReference type="ARBA" id="ARBA00022825"/>
    </source>
</evidence>
<protein>
    <recommendedName>
        <fullName evidence="5">Probable periplasmic serine endoprotease DegP-like</fullName>
        <ecNumber evidence="4">3.4.21.107</ecNumber>
    </recommendedName>
    <alternativeName>
        <fullName evidence="13">Protease Do</fullName>
    </alternativeName>
</protein>
<dbReference type="Pfam" id="PF13180">
    <property type="entry name" value="PDZ_2"/>
    <property type="match status" value="1"/>
</dbReference>
<feature type="domain" description="PDZ" evidence="18">
    <location>
        <begin position="307"/>
        <end position="403"/>
    </location>
</feature>
<keyword evidence="17" id="KW-1133">Transmembrane helix</keyword>
<evidence type="ECO:0000256" key="15">
    <source>
        <dbReference type="PIRSR" id="PIRSR611782-2"/>
    </source>
</evidence>
<evidence type="ECO:0000256" key="8">
    <source>
        <dbReference type="ARBA" id="ARBA00022737"/>
    </source>
</evidence>
<dbReference type="GO" id="GO:0006508">
    <property type="term" value="P:proteolysis"/>
    <property type="evidence" value="ECO:0007669"/>
    <property type="project" value="UniProtKB-KW"/>
</dbReference>
<feature type="binding site" evidence="15">
    <location>
        <position position="165"/>
    </location>
    <ligand>
        <name>substrate</name>
    </ligand>
</feature>
<keyword evidence="17" id="KW-0472">Membrane</keyword>
<feature type="active site" description="Charge relay system" evidence="14">
    <location>
        <position position="165"/>
    </location>
</feature>
<dbReference type="InterPro" id="IPR009003">
    <property type="entry name" value="Peptidase_S1_PA"/>
</dbReference>
<keyword evidence="17" id="KW-0812">Transmembrane</keyword>
<dbReference type="InterPro" id="IPR001940">
    <property type="entry name" value="Peptidase_S1C"/>
</dbReference>
<dbReference type="InterPro" id="IPR011782">
    <property type="entry name" value="Pept_S1C_Do"/>
</dbReference>
<proteinExistence type="inferred from homology"/>
<feature type="binding site" evidence="15">
    <location>
        <position position="195"/>
    </location>
    <ligand>
        <name>substrate</name>
    </ligand>
</feature>
<evidence type="ECO:0000256" key="12">
    <source>
        <dbReference type="ARBA" id="ARBA00023016"/>
    </source>
</evidence>
<dbReference type="RefSeq" id="WP_132004796.1">
    <property type="nucleotide sequence ID" value="NZ_JBHUNN010000002.1"/>
</dbReference>
<dbReference type="FunFam" id="2.40.10.120:FF:000007">
    <property type="entry name" value="Periplasmic serine endoprotease DegP-like"/>
    <property type="match status" value="1"/>
</dbReference>
<dbReference type="GO" id="GO:0004252">
    <property type="term" value="F:serine-type endopeptidase activity"/>
    <property type="evidence" value="ECO:0007669"/>
    <property type="project" value="InterPro"/>
</dbReference>
<feature type="binding site" evidence="15">
    <location>
        <begin position="266"/>
        <end position="268"/>
    </location>
    <ligand>
        <name>substrate</name>
    </ligand>
</feature>
<evidence type="ECO:0000256" key="1">
    <source>
        <dbReference type="ARBA" id="ARBA00001772"/>
    </source>
</evidence>
<dbReference type="PROSITE" id="PS50106">
    <property type="entry name" value="PDZ"/>
    <property type="match status" value="2"/>
</dbReference>
<dbReference type="CDD" id="cd10839">
    <property type="entry name" value="cpPDZ1_DegP-like"/>
    <property type="match status" value="1"/>
</dbReference>
<evidence type="ECO:0000313" key="19">
    <source>
        <dbReference type="EMBL" id="TCO14098.1"/>
    </source>
</evidence>
<keyword evidence="20" id="KW-1185">Reference proteome</keyword>